<dbReference type="Proteomes" id="UP000887575">
    <property type="component" value="Unassembled WGS sequence"/>
</dbReference>
<accession>A0AAF3FDA6</accession>
<feature type="compositionally biased region" description="Basic and acidic residues" evidence="1">
    <location>
        <begin position="418"/>
        <end position="444"/>
    </location>
</feature>
<reference evidence="3" key="1">
    <citation type="submission" date="2024-02" db="UniProtKB">
        <authorList>
            <consortium name="WormBaseParasite"/>
        </authorList>
    </citation>
    <scope>IDENTIFICATION</scope>
</reference>
<feature type="compositionally biased region" description="Polar residues" evidence="1">
    <location>
        <begin position="204"/>
        <end position="213"/>
    </location>
</feature>
<evidence type="ECO:0000313" key="3">
    <source>
        <dbReference type="WBParaSite" id="MBELARI_LOCUS4584"/>
    </source>
</evidence>
<keyword evidence="2" id="KW-1185">Reference proteome</keyword>
<feature type="compositionally biased region" description="Low complexity" evidence="1">
    <location>
        <begin position="296"/>
        <end position="310"/>
    </location>
</feature>
<dbReference type="AlphaFoldDB" id="A0AAF3FDA6"/>
<feature type="compositionally biased region" description="Basic and acidic residues" evidence="1">
    <location>
        <begin position="1"/>
        <end position="11"/>
    </location>
</feature>
<feature type="compositionally biased region" description="Polar residues" evidence="1">
    <location>
        <begin position="234"/>
        <end position="248"/>
    </location>
</feature>
<organism evidence="2 3">
    <name type="scientific">Mesorhabditis belari</name>
    <dbReference type="NCBI Taxonomy" id="2138241"/>
    <lineage>
        <taxon>Eukaryota</taxon>
        <taxon>Metazoa</taxon>
        <taxon>Ecdysozoa</taxon>
        <taxon>Nematoda</taxon>
        <taxon>Chromadorea</taxon>
        <taxon>Rhabditida</taxon>
        <taxon>Rhabditina</taxon>
        <taxon>Rhabditomorpha</taxon>
        <taxon>Rhabditoidea</taxon>
        <taxon>Rhabditidae</taxon>
        <taxon>Mesorhabditinae</taxon>
        <taxon>Mesorhabditis</taxon>
    </lineage>
</organism>
<feature type="compositionally biased region" description="Low complexity" evidence="1">
    <location>
        <begin position="18"/>
        <end position="33"/>
    </location>
</feature>
<feature type="region of interest" description="Disordered" evidence="1">
    <location>
        <begin position="203"/>
        <end position="276"/>
    </location>
</feature>
<name>A0AAF3FDA6_9BILA</name>
<feature type="region of interest" description="Disordered" evidence="1">
    <location>
        <begin position="418"/>
        <end position="453"/>
    </location>
</feature>
<dbReference type="WBParaSite" id="MBELARI_LOCUS4584">
    <property type="protein sequence ID" value="MBELARI_LOCUS4584"/>
    <property type="gene ID" value="MBELARI_LOCUS4584"/>
</dbReference>
<feature type="region of interest" description="Disordered" evidence="1">
    <location>
        <begin position="1"/>
        <end position="83"/>
    </location>
</feature>
<evidence type="ECO:0000256" key="1">
    <source>
        <dbReference type="SAM" id="MobiDB-lite"/>
    </source>
</evidence>
<proteinExistence type="predicted"/>
<feature type="compositionally biased region" description="Basic and acidic residues" evidence="1">
    <location>
        <begin position="335"/>
        <end position="344"/>
    </location>
</feature>
<feature type="region of interest" description="Disordered" evidence="1">
    <location>
        <begin position="295"/>
        <end position="344"/>
    </location>
</feature>
<protein>
    <submittedName>
        <fullName evidence="3">Uncharacterized protein</fullName>
    </submittedName>
</protein>
<sequence length="684" mass="77532">MSRRTYLDPKWKPGPSAPRNNNQPNFNRQQGFGRPARFMKFNGRRSFQPQFKTVYNGIEDRGQAPDDSSDDTEAGNRRREVRKRVRTQIDRIVGDVDGVNSQSPPLKLHRVYTAQNRRSSVLKRMEDMIREDNDEIDWDTDDDQHSHQNKQQKVDELQTFDVRIQAIAKRIMKLKETQPIGWVKELEKLEAMQLSLEEKRFDLMQTQPSNSKRLPNHPQLGRRRSSRCEKQQRPDQSTQRRQTSGPQHRSNKEQDSDASTTLQESSDNEADVKEAVTKDDIRALRARLTSCLENLTANPASQPQPTATAPVSQISTNNKSRRSDISDPYQTPKQRFSDNDDSPCLKEKSERNVLGILSKKLDVNYKGTLEFPFDAAKVAARIVGHFPCIPLRESDQRSSYIKTCIGVLVHRLDRAREVPEENRERSASDEIMNRTTSIERREESSPPILGSNAQADENIFGEDDHLAMAAIDHPSFYAVDSNNEDIDENGMRSHSPILGMDHEKTPPLERFFNETIRGVRELDNAGDFTINFGQFVPPTVPRTEGNKSHQTSTTIIAKTNSQVLREGLSDDDSPQILSGFQQFSSPSDATSPPFFDHFAGGQSSHIQVDSRSSSTPSFLKGMAFTSRTSEGNLANLMTPQSDFGHLFPQQSRLTNANFSQARASQSSRGAFDWFNKFDANNQFG</sequence>
<evidence type="ECO:0000313" key="2">
    <source>
        <dbReference type="Proteomes" id="UP000887575"/>
    </source>
</evidence>